<accession>A0A6N1N1I0</accession>
<organism evidence="1 2">
    <name type="scientific">Acinetobacter lwoffii</name>
    <dbReference type="NCBI Taxonomy" id="28090"/>
    <lineage>
        <taxon>Bacteria</taxon>
        <taxon>Pseudomonadati</taxon>
        <taxon>Pseudomonadota</taxon>
        <taxon>Gammaproteobacteria</taxon>
        <taxon>Moraxellales</taxon>
        <taxon>Moraxellaceae</taxon>
        <taxon>Acinetobacter</taxon>
    </lineage>
</organism>
<reference evidence="1 2" key="1">
    <citation type="submission" date="2019-11" db="EMBL/GenBank/DDBJ databases">
        <title>FDA dAtabase for Regulatory Grade micrObial Sequences (FDA-ARGOS): Supporting development and validation of Infectious Disease Dx tests.</title>
        <authorList>
            <person name="Patel R."/>
            <person name="Rucinski S."/>
            <person name="Tallon L."/>
            <person name="Sadzewicz L."/>
            <person name="Vavikolanu K."/>
            <person name="Mehta A."/>
            <person name="Aluvathingal J."/>
            <person name="Nadendla S."/>
            <person name="Nandy P."/>
            <person name="Geyer C."/>
            <person name="Yan Y."/>
            <person name="Sichtig H."/>
        </authorList>
    </citation>
    <scope>NUCLEOTIDE SEQUENCE [LARGE SCALE GENOMIC DNA]</scope>
    <source>
        <strain evidence="1 2">FDAARGOS_557</strain>
    </source>
</reference>
<protein>
    <submittedName>
        <fullName evidence="1">Uncharacterized protein</fullName>
    </submittedName>
</protein>
<name>A0A6N1N1I0_ACILW</name>
<evidence type="ECO:0000313" key="1">
    <source>
        <dbReference type="EMBL" id="QKU21706.1"/>
    </source>
</evidence>
<dbReference type="EMBL" id="CP054803">
    <property type="protein sequence ID" value="QKU21706.1"/>
    <property type="molecule type" value="Genomic_DNA"/>
</dbReference>
<dbReference type="Proteomes" id="UP000509126">
    <property type="component" value="Chromosome"/>
</dbReference>
<sequence>MSSYRDDTQETIVLSSDAFGKITSGDVEKFSFTETILSKVRHNVEEIIRLGDEDLSRRKGRLDSELGFADQVIHSVRKFQLIEEAFILADHSFVKQSELITEDLGLGEVEQVSYKTVHIDPFKVADAHFTFKTAFQNISDRLKLSDSLHALSRSSDLIEESLVLSDSTRDKLKTLIVETLGLGQELEQYNLVHSQVSDSFKIQDNVARIVRERVEESFRISDEFKKLSDTIELVVESLVFSDQVSGQRIVRSLAESSLSFSESIEGVKRASSSVTELLFLDDEYQDGREIIGAWTTTADGWNMSRYYDYPYEELIVIAGRLYGVTADGIEELKQGVQSITAQIKTAKLDIGAGALVHPESMILEYSLDGQLSVDVGTTQTGYQQTFNYVLKNEPSDYLTNGRVIFGRGLRGRHFEFSVNIQGTTAYINDMVVNITKTKRRI</sequence>
<dbReference type="AlphaFoldDB" id="A0A6N1N1I0"/>
<proteinExistence type="predicted"/>
<evidence type="ECO:0000313" key="2">
    <source>
        <dbReference type="Proteomes" id="UP000509126"/>
    </source>
</evidence>
<gene>
    <name evidence="1" type="ORF">FOB19_10030</name>
</gene>
<dbReference type="RefSeq" id="WP_174894432.1">
    <property type="nucleotide sequence ID" value="NZ_CP054803.1"/>
</dbReference>